<dbReference type="InterPro" id="IPR033121">
    <property type="entry name" value="PEPTIDASE_A1"/>
</dbReference>
<dbReference type="PROSITE" id="PS51767">
    <property type="entry name" value="PEPTIDASE_A1"/>
    <property type="match status" value="1"/>
</dbReference>
<evidence type="ECO:0000256" key="2">
    <source>
        <dbReference type="PIRSR" id="PIRSR601461-1"/>
    </source>
</evidence>
<feature type="chain" id="PRO_5020840184" evidence="4">
    <location>
        <begin position="22"/>
        <end position="545"/>
    </location>
</feature>
<gene>
    <name evidence="6" type="ORF">BD311DRAFT_811009</name>
</gene>
<feature type="active site" evidence="2">
    <location>
        <position position="325"/>
    </location>
</feature>
<dbReference type="OrthoDB" id="3089at2759"/>
<name>A0A4Q9M7Q3_9APHY</name>
<keyword evidence="4" id="KW-0732">Signal</keyword>
<dbReference type="PANTHER" id="PTHR47966">
    <property type="entry name" value="BETA-SITE APP-CLEAVING ENZYME, ISOFORM A-RELATED"/>
    <property type="match status" value="1"/>
</dbReference>
<comment type="similarity">
    <text evidence="1">Belongs to the peptidase A1 family.</text>
</comment>
<reference evidence="6" key="1">
    <citation type="submission" date="2019-01" db="EMBL/GenBank/DDBJ databases">
        <title>Draft genome sequences of three monokaryotic isolates of the white-rot basidiomycete fungus Dichomitus squalens.</title>
        <authorList>
            <consortium name="DOE Joint Genome Institute"/>
            <person name="Lopez S.C."/>
            <person name="Andreopoulos B."/>
            <person name="Pangilinan J."/>
            <person name="Lipzen A."/>
            <person name="Riley R."/>
            <person name="Ahrendt S."/>
            <person name="Ng V."/>
            <person name="Barry K."/>
            <person name="Daum C."/>
            <person name="Grigoriev I.V."/>
            <person name="Hilden K.S."/>
            <person name="Makela M.R."/>
            <person name="de Vries R.P."/>
        </authorList>
    </citation>
    <scope>NUCLEOTIDE SEQUENCE [LARGE SCALE GENOMIC DNA]</scope>
    <source>
        <strain evidence="6">OM18370.1</strain>
    </source>
</reference>
<feature type="active site" evidence="2">
    <location>
        <position position="84"/>
    </location>
</feature>
<dbReference type="EMBL" id="ML143516">
    <property type="protein sequence ID" value="TBU23080.1"/>
    <property type="molecule type" value="Genomic_DNA"/>
</dbReference>
<protein>
    <submittedName>
        <fullName evidence="6">Acid protease</fullName>
    </submittedName>
</protein>
<evidence type="ECO:0000256" key="1">
    <source>
        <dbReference type="ARBA" id="ARBA00007447"/>
    </source>
</evidence>
<dbReference type="InterPro" id="IPR034164">
    <property type="entry name" value="Pepsin-like_dom"/>
</dbReference>
<dbReference type="AlphaFoldDB" id="A0A4Q9M7Q3"/>
<dbReference type="PRINTS" id="PR00792">
    <property type="entry name" value="PEPSIN"/>
</dbReference>
<dbReference type="InterPro" id="IPR021109">
    <property type="entry name" value="Peptidase_aspartic_dom_sf"/>
</dbReference>
<dbReference type="SUPFAM" id="SSF50630">
    <property type="entry name" value="Acid proteases"/>
    <property type="match status" value="1"/>
</dbReference>
<accession>A0A4Q9M7Q3</accession>
<dbReference type="InterPro" id="IPR001461">
    <property type="entry name" value="Aspartic_peptidase_A1"/>
</dbReference>
<feature type="signal peptide" evidence="4">
    <location>
        <begin position="1"/>
        <end position="21"/>
    </location>
</feature>
<dbReference type="CDD" id="cd05471">
    <property type="entry name" value="pepsin_like"/>
    <property type="match status" value="1"/>
</dbReference>
<keyword evidence="6" id="KW-0378">Hydrolase</keyword>
<evidence type="ECO:0000256" key="3">
    <source>
        <dbReference type="PIRSR" id="PIRSR601461-2"/>
    </source>
</evidence>
<organism evidence="6">
    <name type="scientific">Dichomitus squalens</name>
    <dbReference type="NCBI Taxonomy" id="114155"/>
    <lineage>
        <taxon>Eukaryota</taxon>
        <taxon>Fungi</taxon>
        <taxon>Dikarya</taxon>
        <taxon>Basidiomycota</taxon>
        <taxon>Agaricomycotina</taxon>
        <taxon>Agaricomycetes</taxon>
        <taxon>Polyporales</taxon>
        <taxon>Polyporaceae</taxon>
        <taxon>Dichomitus</taxon>
    </lineage>
</organism>
<keyword evidence="6" id="KW-0645">Protease</keyword>
<dbReference type="GO" id="GO:0006508">
    <property type="term" value="P:proteolysis"/>
    <property type="evidence" value="ECO:0007669"/>
    <property type="project" value="UniProtKB-KW"/>
</dbReference>
<keyword evidence="3" id="KW-1015">Disulfide bond</keyword>
<dbReference type="Gene3D" id="2.40.70.10">
    <property type="entry name" value="Acid Proteases"/>
    <property type="match status" value="2"/>
</dbReference>
<sequence>MCHTPLWRTLVLLSLLTLSSATTLVKLNSGLKTAVVSFARKNSSAIRALNGDAVGGTVGLGDVSDLTYLVAATVGNSTVSLNIDTGSTDLWVVSSACQTQTCQSFAGERYALTQAFQQSQQGSVDLLFGDSTTGTHAAGPLGRDVVVLAGLTATNQTLAAINDTDNSAVANGGAGILGLGFPSQSFIGESIVSSVFKDIRGSDTFVEQWANYGPIIPRLILAGVLDQPLFTITLQRDELDVSGTGQLTIGQLPSGIDNSSLTWVPVRLYSESEGGMTPPSFASNEVYPLRWEIPLDGVFLDGVKLADSAQNASGISKPSLSALIDTGNSLIRGPADVVSAILANVSSTFAANASNAPLLPCAPGHNLTFQIGGKLFPVDPRDFVSQNSPGDAATCVASAVVGTDPPSSGALFSWSLGDPFLKSNLVAFYYGNLTNPSADPPRIGILSLVPSDAEEELEQAVGEAQENGGVFETTSQAAPTDSRVIVGTASKTHTPGLNGLPGSLSTATPDEENAAFSVRGLAVGAVGRACVLVVLSSLSLSLGVL</sequence>
<proteinExistence type="inferred from homology"/>
<evidence type="ECO:0000313" key="6">
    <source>
        <dbReference type="EMBL" id="TBU23080.1"/>
    </source>
</evidence>
<dbReference type="PANTHER" id="PTHR47966:SF57">
    <property type="entry name" value="PEPTIDASE A1 DOMAIN-CONTAINING PROTEIN"/>
    <property type="match status" value="1"/>
</dbReference>
<dbReference type="Pfam" id="PF00026">
    <property type="entry name" value="Asp"/>
    <property type="match status" value="1"/>
</dbReference>
<feature type="disulfide bond" evidence="3">
    <location>
        <begin position="361"/>
        <end position="395"/>
    </location>
</feature>
<evidence type="ECO:0000259" key="5">
    <source>
        <dbReference type="PROSITE" id="PS51767"/>
    </source>
</evidence>
<dbReference type="GO" id="GO:0004190">
    <property type="term" value="F:aspartic-type endopeptidase activity"/>
    <property type="evidence" value="ECO:0007669"/>
    <property type="project" value="InterPro"/>
</dbReference>
<evidence type="ECO:0000256" key="4">
    <source>
        <dbReference type="SAM" id="SignalP"/>
    </source>
</evidence>
<dbReference type="Proteomes" id="UP000292957">
    <property type="component" value="Unassembled WGS sequence"/>
</dbReference>
<feature type="domain" description="Peptidase A1" evidence="5">
    <location>
        <begin position="68"/>
        <end position="438"/>
    </location>
</feature>